<dbReference type="RefSeq" id="WP_212640011.1">
    <property type="nucleotide sequence ID" value="NZ_CP074132.1"/>
</dbReference>
<dbReference type="EMBL" id="CP074132">
    <property type="protein sequence ID" value="QUX26923.1"/>
    <property type="molecule type" value="Genomic_DNA"/>
</dbReference>
<sequence length="347" mass="37069">MVAQEGSFDIDTTETVDIADVVVVQSARSNVDDEHVRLLAGIAAELPPILVHHPSMRVIDGCHRVRAALLNGATTIRARFFDGSEAEAFVEAIRQNVEHGLPLSLTDRKTAAARLIASHPSYSNRAIARITGLSDGTVRSLRASGTAGDGEGGRRGRDGRVRPSTAAEGRIRAHKMIQSNPDVPLRTVATHAGVSLGTAHDVRKRLQRGDHPVPPRQRRALGPTRSPGPVEEAADGGAAGPAGTPTGEGPTGPATRPGAPPAPASPDRTPRALLEALCRDPALRFNEQGRRVLRWFTHGAIPDDGWRSFLPHVPAHQAEAMAEIARLSARSWAEFAREIERLDRKGG</sequence>
<reference evidence="4" key="1">
    <citation type="submission" date="2021-05" db="EMBL/GenBank/DDBJ databases">
        <title>Direct Submission.</title>
        <authorList>
            <person name="Li K."/>
            <person name="Gao J."/>
        </authorList>
    </citation>
    <scope>NUCLEOTIDE SEQUENCE [LARGE SCALE GENOMIC DNA]</scope>
    <source>
        <strain evidence="4">HDS12</strain>
    </source>
</reference>
<accession>A0ABX8C1E8</accession>
<keyword evidence="4" id="KW-1185">Reference proteome</keyword>
<feature type="domain" description="ParB-like N-terminal" evidence="2">
    <location>
        <begin position="14"/>
        <end position="97"/>
    </location>
</feature>
<feature type="compositionally biased region" description="Basic and acidic residues" evidence="1">
    <location>
        <begin position="151"/>
        <end position="161"/>
    </location>
</feature>
<dbReference type="SMART" id="SM00470">
    <property type="entry name" value="ParB"/>
    <property type="match status" value="1"/>
</dbReference>
<dbReference type="Proteomes" id="UP000678016">
    <property type="component" value="Chromosome"/>
</dbReference>
<proteinExistence type="predicted"/>
<organism evidence="3 4">
    <name type="scientific">Nocardiopsis akebiae</name>
    <dbReference type="NCBI Taxonomy" id="2831968"/>
    <lineage>
        <taxon>Bacteria</taxon>
        <taxon>Bacillati</taxon>
        <taxon>Actinomycetota</taxon>
        <taxon>Actinomycetes</taxon>
        <taxon>Streptosporangiales</taxon>
        <taxon>Nocardiopsidaceae</taxon>
        <taxon>Nocardiopsis</taxon>
    </lineage>
</organism>
<protein>
    <submittedName>
        <fullName evidence="3">ParB-like nuclease domain-containing protein</fullName>
    </submittedName>
</protein>
<evidence type="ECO:0000313" key="3">
    <source>
        <dbReference type="EMBL" id="QUX26923.1"/>
    </source>
</evidence>
<dbReference type="SUPFAM" id="SSF110849">
    <property type="entry name" value="ParB/Sulfiredoxin"/>
    <property type="match status" value="1"/>
</dbReference>
<dbReference type="InterPro" id="IPR003115">
    <property type="entry name" value="ParB_N"/>
</dbReference>
<gene>
    <name evidence="3" type="ORF">KGD83_16305</name>
</gene>
<evidence type="ECO:0000256" key="1">
    <source>
        <dbReference type="SAM" id="MobiDB-lite"/>
    </source>
</evidence>
<evidence type="ECO:0000313" key="4">
    <source>
        <dbReference type="Proteomes" id="UP000678016"/>
    </source>
</evidence>
<name>A0ABX8C1E8_9ACTN</name>
<evidence type="ECO:0000259" key="2">
    <source>
        <dbReference type="SMART" id="SM00470"/>
    </source>
</evidence>
<feature type="compositionally biased region" description="Low complexity" evidence="1">
    <location>
        <begin position="241"/>
        <end position="257"/>
    </location>
</feature>
<feature type="region of interest" description="Disordered" evidence="1">
    <location>
        <begin position="197"/>
        <end position="269"/>
    </location>
</feature>
<feature type="region of interest" description="Disordered" evidence="1">
    <location>
        <begin position="139"/>
        <end position="185"/>
    </location>
</feature>
<dbReference type="InterPro" id="IPR036086">
    <property type="entry name" value="ParB/Sulfiredoxin_sf"/>
</dbReference>